<keyword evidence="5" id="KW-0539">Nucleus</keyword>
<name>A0AAN8I6M7_9EURO</name>
<dbReference type="PANTHER" id="PTHR12363:SF33">
    <property type="entry name" value="IMPORTIN-13"/>
    <property type="match status" value="1"/>
</dbReference>
<dbReference type="Pfam" id="PF24140">
    <property type="entry name" value="TPR_TNPO3_IPO13_3rd"/>
    <property type="match status" value="1"/>
</dbReference>
<dbReference type="InterPro" id="IPR057942">
    <property type="entry name" value="TPR_TNPO3_IPO13_3rd"/>
</dbReference>
<keyword evidence="4" id="KW-0653">Protein transport</keyword>
<dbReference type="SUPFAM" id="SSF48371">
    <property type="entry name" value="ARM repeat"/>
    <property type="match status" value="1"/>
</dbReference>
<dbReference type="GO" id="GO:0005634">
    <property type="term" value="C:nucleus"/>
    <property type="evidence" value="ECO:0007669"/>
    <property type="project" value="UniProtKB-SubCell"/>
</dbReference>
<accession>A0AAN8I6M7</accession>
<evidence type="ECO:0000256" key="1">
    <source>
        <dbReference type="ARBA" id="ARBA00004123"/>
    </source>
</evidence>
<protein>
    <submittedName>
        <fullName evidence="6">Member of the karyopherin-beta</fullName>
    </submittedName>
</protein>
<keyword evidence="3" id="KW-0813">Transport</keyword>
<organism evidence="6 7">
    <name type="scientific">Knufia fluminis</name>
    <dbReference type="NCBI Taxonomy" id="191047"/>
    <lineage>
        <taxon>Eukaryota</taxon>
        <taxon>Fungi</taxon>
        <taxon>Dikarya</taxon>
        <taxon>Ascomycota</taxon>
        <taxon>Pezizomycotina</taxon>
        <taxon>Eurotiomycetes</taxon>
        <taxon>Chaetothyriomycetidae</taxon>
        <taxon>Chaetothyriales</taxon>
        <taxon>Trichomeriaceae</taxon>
        <taxon>Knufia</taxon>
    </lineage>
</organism>
<comment type="similarity">
    <text evidence="2">Belongs to the importin beta family.</text>
</comment>
<sequence>MEQLIRDLNSSRNQGRPDEIKNIERQLQALQSQPTAWQGGLDLLNSQSALLQFYGALTISLKVSADWEADKIGENREHVSQLLQQLVTRFVAFAAGPPLESNVIISKLSSTLAAVFGKPDAAWAQPCRHVLACILSGLYVPQKETPDMAKLLRMETNISGFALKAVLRLGLAIVEGVNLTSSIQTGLGSQVRLSNLASDIWQLIQFTLVTCSAHVGMRSPPVGLQVQMTDQDFVRVMDEALSQIPINSSDAASRWRSELLDGHFSPEANSFVEFLEAVVNELDATTDEYLKDNDVLACLGTVQSLLRCKGAAMVEDEMCQTVLDIMTTIAEGYSDWSGPSQFDESMVGLIKDVCLATLLKVQYPSEELDKSTSTWDEDDYKRFEDFRFQAKDFFQTAFGILGAPLIEDIAGSIPDTSDAAWPEFEAATFVLASVSDALSNELERCDPSLNRIFSTNLWQRALSAQEATPSRVRRSIITLLAETTSYLQRNPQHLISSLDFLFRSLQIRGHSNHAARAIYNLCDNQRSFLVQALPQFLQTLTTLEDLPLHSSCKVLSAVSALVQALPSEADKIGPLQKMLQLIQDLEVKHTQAPPTQDDEVYSPLFDRVSMLAATARGLQSTTDTPIDLEATETPEDTFWVEGPGHSTQQLVLQMLAEPWTHLLEPDQSDLVSTACELLRAGFKEPHPSPLKFSSTISTGLLHPLIDLKNPNLDQTMNTASCYVSSSPAPTPNNPSQSQAETLITHILTIATESTELLTDPTTNATFSAPTSLLDFIIRALPKYSTLLLTHPSSLTILSTILDYATLLLRSTIDTLPRRSAAQFFTSFLDITDPTSPYLQDHTAAANITTIMDKYSPTILGLTLHLLSGECARSEIDVLTQLLRAFITKQPLRAQRIMAEAMRPESGVLTSRALEATKPEQRARFVAQVEGLRGARRTGDVVREFWVSCRGGQFGYVT</sequence>
<dbReference type="GO" id="GO:0005737">
    <property type="term" value="C:cytoplasm"/>
    <property type="evidence" value="ECO:0007669"/>
    <property type="project" value="TreeGrafter"/>
</dbReference>
<keyword evidence="7" id="KW-1185">Reference proteome</keyword>
<evidence type="ECO:0000256" key="3">
    <source>
        <dbReference type="ARBA" id="ARBA00022448"/>
    </source>
</evidence>
<reference evidence="6 7" key="1">
    <citation type="submission" date="2022-12" db="EMBL/GenBank/DDBJ databases">
        <title>Genomic features and morphological characterization of a novel Knufia sp. strain isolated from spacecraft assembly facility.</title>
        <authorList>
            <person name="Teixeira M."/>
            <person name="Chander A.M."/>
            <person name="Stajich J.E."/>
            <person name="Venkateswaran K."/>
        </authorList>
    </citation>
    <scope>NUCLEOTIDE SEQUENCE [LARGE SCALE GENOMIC DNA]</scope>
    <source>
        <strain evidence="6 7">FJI-L2-BK-P2</strain>
    </source>
</reference>
<dbReference type="GO" id="GO:0006606">
    <property type="term" value="P:protein import into nucleus"/>
    <property type="evidence" value="ECO:0007669"/>
    <property type="project" value="TreeGrafter"/>
</dbReference>
<evidence type="ECO:0000256" key="4">
    <source>
        <dbReference type="ARBA" id="ARBA00022927"/>
    </source>
</evidence>
<dbReference type="PANTHER" id="PTHR12363">
    <property type="entry name" value="TRANSPORTIN 3 AND IMPORTIN 13"/>
    <property type="match status" value="1"/>
</dbReference>
<gene>
    <name evidence="6" type="primary">PDR6</name>
    <name evidence="6" type="ORF">OHC33_004510</name>
</gene>
<dbReference type="InterPro" id="IPR016024">
    <property type="entry name" value="ARM-type_fold"/>
</dbReference>
<dbReference type="InterPro" id="IPR011989">
    <property type="entry name" value="ARM-like"/>
</dbReference>
<evidence type="ECO:0000256" key="2">
    <source>
        <dbReference type="ARBA" id="ARBA00007991"/>
    </source>
</evidence>
<evidence type="ECO:0000256" key="5">
    <source>
        <dbReference type="ARBA" id="ARBA00023242"/>
    </source>
</evidence>
<evidence type="ECO:0000313" key="7">
    <source>
        <dbReference type="Proteomes" id="UP001316803"/>
    </source>
</evidence>
<dbReference type="AlphaFoldDB" id="A0AAN8I6M7"/>
<dbReference type="Gene3D" id="1.25.10.10">
    <property type="entry name" value="Leucine-rich Repeat Variant"/>
    <property type="match status" value="1"/>
</dbReference>
<comment type="subcellular location">
    <subcellularLocation>
        <location evidence="1">Nucleus</location>
    </subcellularLocation>
</comment>
<dbReference type="Proteomes" id="UP001316803">
    <property type="component" value="Unassembled WGS sequence"/>
</dbReference>
<dbReference type="EMBL" id="JAKLMC020000008">
    <property type="protein sequence ID" value="KAK5954784.1"/>
    <property type="molecule type" value="Genomic_DNA"/>
</dbReference>
<evidence type="ECO:0000313" key="6">
    <source>
        <dbReference type="EMBL" id="KAK5954784.1"/>
    </source>
</evidence>
<proteinExistence type="inferred from homology"/>
<comment type="caution">
    <text evidence="6">The sequence shown here is derived from an EMBL/GenBank/DDBJ whole genome shotgun (WGS) entry which is preliminary data.</text>
</comment>
<dbReference type="InterPro" id="IPR051345">
    <property type="entry name" value="Importin_beta-like_NTR"/>
</dbReference>